<dbReference type="AlphaFoldDB" id="A0A840KGB8"/>
<dbReference type="SUPFAM" id="SSF46689">
    <property type="entry name" value="Homeodomain-like"/>
    <property type="match status" value="1"/>
</dbReference>
<protein>
    <submittedName>
        <fullName evidence="1">Uncharacterized protein</fullName>
    </submittedName>
</protein>
<accession>A0A840KGB8</accession>
<dbReference type="EMBL" id="JACHLE010000005">
    <property type="protein sequence ID" value="MBB4807705.1"/>
    <property type="molecule type" value="Genomic_DNA"/>
</dbReference>
<evidence type="ECO:0000313" key="1">
    <source>
        <dbReference type="EMBL" id="MBB4807705.1"/>
    </source>
</evidence>
<gene>
    <name evidence="1" type="ORF">HNP38_003021</name>
</gene>
<sequence length="144" mass="17251">MNFKEIHIGALINQAVMETEIDIARICNFIKCSEKEILDMYESRSICTEILMRWSKLLEYDFFRIYTQHLILYSPPSGTGRSIDYDKNPRLSLPRFRKNIYTQEIIYFILERIQNGEMTKNEVIKKYNIPRTTLHKWISKYISA</sequence>
<dbReference type="InterPro" id="IPR009057">
    <property type="entry name" value="Homeodomain-like_sf"/>
</dbReference>
<proteinExistence type="predicted"/>
<dbReference type="RefSeq" id="WP_184190869.1">
    <property type="nucleotide sequence ID" value="NZ_JACHLE010000005.1"/>
</dbReference>
<comment type="caution">
    <text evidence="1">The sequence shown here is derived from an EMBL/GenBank/DDBJ whole genome shotgun (WGS) entry which is preliminary data.</text>
</comment>
<name>A0A840KGB8_9FLAO</name>
<evidence type="ECO:0000313" key="2">
    <source>
        <dbReference type="Proteomes" id="UP000592180"/>
    </source>
</evidence>
<dbReference type="Gene3D" id="1.10.10.60">
    <property type="entry name" value="Homeodomain-like"/>
    <property type="match status" value="1"/>
</dbReference>
<reference evidence="1 2" key="1">
    <citation type="submission" date="2020-08" db="EMBL/GenBank/DDBJ databases">
        <title>Functional genomics of gut bacteria from endangered species of beetles.</title>
        <authorList>
            <person name="Carlos-Shanley C."/>
        </authorList>
    </citation>
    <scope>NUCLEOTIDE SEQUENCE [LARGE SCALE GENOMIC DNA]</scope>
    <source>
        <strain evidence="1 2">S00151</strain>
    </source>
</reference>
<dbReference type="Proteomes" id="UP000592180">
    <property type="component" value="Unassembled WGS sequence"/>
</dbReference>
<organism evidence="1 2">
    <name type="scientific">Chryseobacterium defluvii</name>
    <dbReference type="NCBI Taxonomy" id="160396"/>
    <lineage>
        <taxon>Bacteria</taxon>
        <taxon>Pseudomonadati</taxon>
        <taxon>Bacteroidota</taxon>
        <taxon>Flavobacteriia</taxon>
        <taxon>Flavobacteriales</taxon>
        <taxon>Weeksellaceae</taxon>
        <taxon>Chryseobacterium group</taxon>
        <taxon>Chryseobacterium</taxon>
    </lineage>
</organism>
<keyword evidence="2" id="KW-1185">Reference proteome</keyword>